<evidence type="ECO:0000256" key="1">
    <source>
        <dbReference type="SAM" id="MobiDB-lite"/>
    </source>
</evidence>
<dbReference type="InterPro" id="IPR026444">
    <property type="entry name" value="Secre_tail"/>
</dbReference>
<reference evidence="3 4" key="1">
    <citation type="journal article" date="2011" name="Int. J. Syst. Evol. Microbiol.">
        <title>Hymenobacter yonginensis sp. nov., isolated from a mesotrophic artificial lake.</title>
        <authorList>
            <person name="Joung Y."/>
            <person name="Cho S.H."/>
            <person name="Kim H."/>
            <person name="Kim S.B."/>
            <person name="Joh K."/>
        </authorList>
    </citation>
    <scope>NUCLEOTIDE SEQUENCE [LARGE SCALE GENOMIC DNA]</scope>
    <source>
        <strain evidence="3 4">KCTC 22745</strain>
    </source>
</reference>
<dbReference type="SUPFAM" id="SSF103647">
    <property type="entry name" value="TSP type-3 repeat"/>
    <property type="match status" value="1"/>
</dbReference>
<proteinExistence type="predicted"/>
<evidence type="ECO:0000313" key="4">
    <source>
        <dbReference type="Proteomes" id="UP001211872"/>
    </source>
</evidence>
<dbReference type="Proteomes" id="UP001211872">
    <property type="component" value="Chromosome"/>
</dbReference>
<evidence type="ECO:0000256" key="2">
    <source>
        <dbReference type="SAM" id="SignalP"/>
    </source>
</evidence>
<keyword evidence="4" id="KW-1185">Reference proteome</keyword>
<keyword evidence="2" id="KW-0732">Signal</keyword>
<organism evidence="3 4">
    <name type="scientific">Hymenobacter yonginensis</name>
    <dbReference type="NCBI Taxonomy" id="748197"/>
    <lineage>
        <taxon>Bacteria</taxon>
        <taxon>Pseudomonadati</taxon>
        <taxon>Bacteroidota</taxon>
        <taxon>Cytophagia</taxon>
        <taxon>Cytophagales</taxon>
        <taxon>Hymenobacteraceae</taxon>
        <taxon>Hymenobacter</taxon>
    </lineage>
</organism>
<feature type="region of interest" description="Disordered" evidence="1">
    <location>
        <begin position="578"/>
        <end position="603"/>
    </location>
</feature>
<sequence length="1083" mass="116526">MKQRLRYWSVAAVTLLSSFAVVDTAYAEGSRELTPNSNNLALTDPANTRAGYLTHDAVAGAQDVSLSFLKPKAWGPGFSADHRMYIRLQPGERLAYGVQRINFQALDNIFYGNLVLTVRYGNGFGGAGQIVQQTTLSRDINTANSGGLLTNQAGVIGSAAQAQAGPSTLNPAGYTPLTYTNTTGATQDFWVEFTGTANGLNEFNDGNTQPGFNDLSVSNRANYNAARITRAEYPFWDFTVIGADNQEKKGRLFSKFWAFSAGLSGGNGFENRLSSSFALYPLIPSAQNPGRYYVKQFELAGMRPYVFYFVSNANGTVAYDAANNATTQFSESRKSRSGRFGYPEYSNFVNDPDQNLWPSAPAPNFSRTYQPFCNSITGRGAAAFTTTSEETGSVNILIDLNNNGVKDGNDVLLEQTVTQANIPVTTAWDGRDAAGGTVATGTAIRLTFTSTGAPVNFPIYDAEGNPDGYRVQNIRPSSGGNAFFDRLYWDDRNLTTFPATPPAPDNSNNRLDGVVSSTTTYQGVHRWGDATNEAGNDLTINTWTYGFISAAAEQSFIYTFNCDYDNDGVADAQDLDDDNDGISDLTESNGQNPQTYTLNGQPKTDGTGVPIYLDAAYVTPNRGAWRDVNADGINDLFDVDLDGIPNHIDLDADGDGITDAREANGGPNPTGMGVNGRINNSFLDLNKDGMDDRYQAGGSVVLSMPDTDGDGRTDLYDLDSDNDGILDMREAQSTAAYIEGNSDADKDGLADQFDQQNGGLAPNGVALNPVNTEGNGPRDYRDTDSDNDAQPDWIEGFDENQDGAAMDDLNRKAQAFALANPNKTAYYPIVPRALSPFLADADADGQPNFLDPQSAYYHDDNQNGLVDLFDPAYGGSPSVAPKRTAGQADADFRSAAVATPLPVELISFQARAAGRDALLTWATASEKDNAHFDVERSADGVTFAVVGSVRGNGTRSTRTDYAFTDKGAGAAAGTRYYRLRQVDLDGKESTTEVRVVSFDGKGAATLISVYPSPSTDKATLDLLALSQATYQLEVLGADGRRMLRFETTGGREVALPVAEFAKGTYMIRVSGQGQRYLVKLLKN</sequence>
<feature type="chain" id="PRO_5046841031" evidence="2">
    <location>
        <begin position="28"/>
        <end position="1083"/>
    </location>
</feature>
<accession>A0ABY7PTH9</accession>
<evidence type="ECO:0000313" key="3">
    <source>
        <dbReference type="EMBL" id="WBO86133.1"/>
    </source>
</evidence>
<dbReference type="EMBL" id="CP115396">
    <property type="protein sequence ID" value="WBO86133.1"/>
    <property type="molecule type" value="Genomic_DNA"/>
</dbReference>
<dbReference type="NCBIfam" id="TIGR04183">
    <property type="entry name" value="Por_Secre_tail"/>
    <property type="match status" value="1"/>
</dbReference>
<dbReference type="InterPro" id="IPR028974">
    <property type="entry name" value="TSP_type-3_rpt"/>
</dbReference>
<protein>
    <submittedName>
        <fullName evidence="3">T9SS type A sorting domain-containing protein</fullName>
    </submittedName>
</protein>
<dbReference type="RefSeq" id="WP_270128718.1">
    <property type="nucleotide sequence ID" value="NZ_CP115396.1"/>
</dbReference>
<feature type="signal peptide" evidence="2">
    <location>
        <begin position="1"/>
        <end position="27"/>
    </location>
</feature>
<feature type="region of interest" description="Disordered" evidence="1">
    <location>
        <begin position="741"/>
        <end position="788"/>
    </location>
</feature>
<name>A0ABY7PTH9_9BACT</name>
<feature type="compositionally biased region" description="Polar residues" evidence="1">
    <location>
        <begin position="585"/>
        <end position="603"/>
    </location>
</feature>
<gene>
    <name evidence="3" type="ORF">O9Z63_07715</name>
</gene>